<protein>
    <submittedName>
        <fullName evidence="1">Uncharacterized protein</fullName>
    </submittedName>
</protein>
<dbReference type="EMBL" id="CABFNZ010000001">
    <property type="protein sequence ID" value="VUC68188.1"/>
    <property type="molecule type" value="Genomic_DNA"/>
</dbReference>
<gene>
    <name evidence="1" type="ORF">NCTC6947_00012</name>
</gene>
<sequence>MSRNESTQITIGNDWTQVTDGSTDEVIQFYTVVDICRSPTKPADDAPSLRYEATTLTITAPDVAWIRAVYVDSAIVNIW</sequence>
<evidence type="ECO:0000313" key="1">
    <source>
        <dbReference type="EMBL" id="VUC68188.1"/>
    </source>
</evidence>
<dbReference type="AlphaFoldDB" id="A0A509B7H1"/>
<organism evidence="1">
    <name type="scientific">Salmonella sp. NCTC 6947</name>
    <dbReference type="NCBI Taxonomy" id="2583581"/>
    <lineage>
        <taxon>Bacteria</taxon>
        <taxon>Pseudomonadati</taxon>
        <taxon>Pseudomonadota</taxon>
        <taxon>Gammaproteobacteria</taxon>
        <taxon>Enterobacterales</taxon>
        <taxon>Enterobacteriaceae</taxon>
        <taxon>Salmonella</taxon>
    </lineage>
</organism>
<proteinExistence type="predicted"/>
<name>A0A509B7H1_9ENTR</name>
<accession>A0A509B7H1</accession>
<reference evidence="1" key="1">
    <citation type="submission" date="2019-06" db="EMBL/GenBank/DDBJ databases">
        <authorList>
            <consortium name="Pathogen Informatics"/>
        </authorList>
    </citation>
    <scope>NUCLEOTIDE SEQUENCE</scope>
    <source>
        <strain evidence="1">NCTC6947</strain>
    </source>
</reference>